<reference evidence="1" key="2">
    <citation type="submission" date="2020-09" db="EMBL/GenBank/DDBJ databases">
        <authorList>
            <person name="Sun Q."/>
            <person name="Kim S."/>
        </authorList>
    </citation>
    <scope>NUCLEOTIDE SEQUENCE</scope>
    <source>
        <strain evidence="1">KCTC 23224</strain>
    </source>
</reference>
<protein>
    <submittedName>
        <fullName evidence="1">Uncharacterized protein</fullName>
    </submittedName>
</protein>
<proteinExistence type="predicted"/>
<comment type="caution">
    <text evidence="1">The sequence shown here is derived from an EMBL/GenBank/DDBJ whole genome shotgun (WGS) entry which is preliminary data.</text>
</comment>
<dbReference type="AlphaFoldDB" id="A0A8J3G6K1"/>
<dbReference type="RefSeq" id="WP_189585167.1">
    <property type="nucleotide sequence ID" value="NZ_BMYF01000023.1"/>
</dbReference>
<reference evidence="1" key="1">
    <citation type="journal article" date="2014" name="Int. J. Syst. Evol. Microbiol.">
        <title>Complete genome sequence of Corynebacterium casei LMG S-19264T (=DSM 44701T), isolated from a smear-ripened cheese.</title>
        <authorList>
            <consortium name="US DOE Joint Genome Institute (JGI-PGF)"/>
            <person name="Walter F."/>
            <person name="Albersmeier A."/>
            <person name="Kalinowski J."/>
            <person name="Ruckert C."/>
        </authorList>
    </citation>
    <scope>NUCLEOTIDE SEQUENCE</scope>
    <source>
        <strain evidence="1">KCTC 23224</strain>
    </source>
</reference>
<gene>
    <name evidence="1" type="ORF">GCM10008106_32430</name>
</gene>
<keyword evidence="2" id="KW-1185">Reference proteome</keyword>
<dbReference type="Proteomes" id="UP000642809">
    <property type="component" value="Unassembled WGS sequence"/>
</dbReference>
<sequence length="357" mass="41474">MHIYLIADTASMQLTERLLVYLKPFFTPAVQFHIRPYEGDSQSYWAWDELFAVGQQEKTKSLLPAGEHYFIFLVHGANEYNWFGAVNPDASTIAFLQTSNWGELNHKDDLYPVAYHLIALITSMKFFGNHIKDDIYHEVSRGCMYDFSEVKEEVSFKMKAANICNSCLSKIAQFSKDRVEAMDFIQRVFLVLRSIRDNISSLDLQQFFGKPEYSLTVDEDANLILHIDHQQVVLPISNGKEKALFFMLLKYESGLSYRDFEKETIMIEFLKIYHKYFVVNGSLNELYKQAQRQLEDGTYRKHLEPLVSRMRKRLKACLSAYPEILQSINIQSRGGALVIPIQRNYLQNKLVRRGLAS</sequence>
<organism evidence="1 2">
    <name type="scientific">Mongoliitalea lutea</name>
    <dbReference type="NCBI Taxonomy" id="849756"/>
    <lineage>
        <taxon>Bacteria</taxon>
        <taxon>Pseudomonadati</taxon>
        <taxon>Bacteroidota</taxon>
        <taxon>Cytophagia</taxon>
        <taxon>Cytophagales</taxon>
        <taxon>Cyclobacteriaceae</taxon>
        <taxon>Mongoliitalea</taxon>
    </lineage>
</organism>
<evidence type="ECO:0000313" key="1">
    <source>
        <dbReference type="EMBL" id="GHB49148.1"/>
    </source>
</evidence>
<name>A0A8J3G6K1_9BACT</name>
<accession>A0A8J3G6K1</accession>
<dbReference type="EMBL" id="BMYF01000023">
    <property type="protein sequence ID" value="GHB49148.1"/>
    <property type="molecule type" value="Genomic_DNA"/>
</dbReference>
<evidence type="ECO:0000313" key="2">
    <source>
        <dbReference type="Proteomes" id="UP000642809"/>
    </source>
</evidence>